<sequence>MSTMNTALKQRHLKTTLENVIDESLSTIDDLDIQSIAHLTGNKGKRGDDSDGDDINHNNSIHGKRARRGILGTPLTWTNPFNERHGPKNALSGWAVFLGFLALIIMTSFQLQYHNLPTPVLTGSDPLTGQPHFSEGNVRKVVHHLSSNIGWRLVGTAQELEAKTYLIRELESLREQSRIHALQHPELTLPNFDMWVQVDDGSHRFDFMSK</sequence>
<evidence type="ECO:0000313" key="3">
    <source>
        <dbReference type="EMBL" id="KAG0250452.1"/>
    </source>
</evidence>
<organism evidence="3 4">
    <name type="scientific">Actinomortierella ambigua</name>
    <dbReference type="NCBI Taxonomy" id="1343610"/>
    <lineage>
        <taxon>Eukaryota</taxon>
        <taxon>Fungi</taxon>
        <taxon>Fungi incertae sedis</taxon>
        <taxon>Mucoromycota</taxon>
        <taxon>Mortierellomycotina</taxon>
        <taxon>Mortierellomycetes</taxon>
        <taxon>Mortierellales</taxon>
        <taxon>Mortierellaceae</taxon>
        <taxon>Actinomortierella</taxon>
    </lineage>
</organism>
<reference evidence="3" key="1">
    <citation type="journal article" date="2020" name="Fungal Divers.">
        <title>Resolving the Mortierellaceae phylogeny through synthesis of multi-gene phylogenetics and phylogenomics.</title>
        <authorList>
            <person name="Vandepol N."/>
            <person name="Liber J."/>
            <person name="Desiro A."/>
            <person name="Na H."/>
            <person name="Kennedy M."/>
            <person name="Barry K."/>
            <person name="Grigoriev I.V."/>
            <person name="Miller A.N."/>
            <person name="O'Donnell K."/>
            <person name="Stajich J.E."/>
            <person name="Bonito G."/>
        </authorList>
    </citation>
    <scope>NUCLEOTIDE SEQUENCE</scope>
    <source>
        <strain evidence="3">BC1065</strain>
    </source>
</reference>
<dbReference type="Proteomes" id="UP000807716">
    <property type="component" value="Unassembled WGS sequence"/>
</dbReference>
<dbReference type="OrthoDB" id="76293at2759"/>
<keyword evidence="4" id="KW-1185">Reference proteome</keyword>
<protein>
    <submittedName>
        <fullName evidence="3">Uncharacterized protein</fullName>
    </submittedName>
</protein>
<name>A0A9P6PRC0_9FUNG</name>
<evidence type="ECO:0000256" key="1">
    <source>
        <dbReference type="SAM" id="MobiDB-lite"/>
    </source>
</evidence>
<accession>A0A9P6PRC0</accession>
<feature type="transmembrane region" description="Helical" evidence="2">
    <location>
        <begin position="91"/>
        <end position="111"/>
    </location>
</feature>
<keyword evidence="2" id="KW-1133">Transmembrane helix</keyword>
<gene>
    <name evidence="3" type="ORF">DFQ27_009390</name>
</gene>
<evidence type="ECO:0000256" key="2">
    <source>
        <dbReference type="SAM" id="Phobius"/>
    </source>
</evidence>
<keyword evidence="2" id="KW-0812">Transmembrane</keyword>
<keyword evidence="2" id="KW-0472">Membrane</keyword>
<feature type="region of interest" description="Disordered" evidence="1">
    <location>
        <begin position="41"/>
        <end position="63"/>
    </location>
</feature>
<comment type="caution">
    <text evidence="3">The sequence shown here is derived from an EMBL/GenBank/DDBJ whole genome shotgun (WGS) entry which is preliminary data.</text>
</comment>
<proteinExistence type="predicted"/>
<evidence type="ECO:0000313" key="4">
    <source>
        <dbReference type="Proteomes" id="UP000807716"/>
    </source>
</evidence>
<dbReference type="EMBL" id="JAAAJB010000859">
    <property type="protein sequence ID" value="KAG0250452.1"/>
    <property type="molecule type" value="Genomic_DNA"/>
</dbReference>
<dbReference type="AlphaFoldDB" id="A0A9P6PRC0"/>
<feature type="non-terminal residue" evidence="3">
    <location>
        <position position="210"/>
    </location>
</feature>